<dbReference type="GO" id="GO:0006397">
    <property type="term" value="P:mRNA processing"/>
    <property type="evidence" value="ECO:0007669"/>
    <property type="project" value="UniProtKB-KW"/>
</dbReference>
<keyword evidence="15" id="KW-0508">mRNA splicing</keyword>
<dbReference type="GO" id="GO:0051028">
    <property type="term" value="P:mRNA transport"/>
    <property type="evidence" value="ECO:0007669"/>
    <property type="project" value="UniProtKB-KW"/>
</dbReference>
<evidence type="ECO:0000256" key="15">
    <source>
        <dbReference type="ARBA" id="ARBA00023187"/>
    </source>
</evidence>
<evidence type="ECO:0000256" key="17">
    <source>
        <dbReference type="ARBA" id="ARBA00023273"/>
    </source>
</evidence>
<reference evidence="20" key="1">
    <citation type="submission" date="2014-03" db="EMBL/GenBank/DDBJ databases">
        <title>The sialotranscriptome of Amblyomma triste, Amblyomma parvum and Amblyomma cajennense ticks, uncovered by 454-based RNA-seq.</title>
        <authorList>
            <person name="Garcia G.R."/>
            <person name="Gardinassi L.G."/>
            <person name="Ribeiro J.M."/>
            <person name="Anatriello E."/>
            <person name="Ferreira B.R."/>
            <person name="Moreira H.N."/>
            <person name="Mafra C."/>
            <person name="Olegario M.M."/>
            <person name="Szabo P.J."/>
            <person name="Miranda-Santos I.K."/>
            <person name="Maruyama S.R."/>
        </authorList>
    </citation>
    <scope>NUCLEOTIDE SEQUENCE</scope>
    <source>
        <strain evidence="20">Mato Grasso do Sul</strain>
        <tissue evidence="20">Salivary glands</tissue>
    </source>
</reference>
<feature type="compositionally biased region" description="Basic residues" evidence="18">
    <location>
        <begin position="654"/>
        <end position="665"/>
    </location>
</feature>
<dbReference type="InterPro" id="IPR018545">
    <property type="entry name" value="Btz_dom"/>
</dbReference>
<dbReference type="GO" id="GO:0048471">
    <property type="term" value="C:perinuclear region of cytoplasm"/>
    <property type="evidence" value="ECO:0007669"/>
    <property type="project" value="UniProtKB-SubCell"/>
</dbReference>
<keyword evidence="12" id="KW-0810">Translation regulation</keyword>
<dbReference type="GO" id="GO:0003729">
    <property type="term" value="F:mRNA binding"/>
    <property type="evidence" value="ECO:0007669"/>
    <property type="project" value="InterPro"/>
</dbReference>
<keyword evidence="9" id="KW-0507">mRNA processing</keyword>
<feature type="compositionally biased region" description="Low complexity" evidence="18">
    <location>
        <begin position="630"/>
        <end position="640"/>
    </location>
</feature>
<dbReference type="PANTHER" id="PTHR13434:SF0">
    <property type="entry name" value="PROTEIN CASC3"/>
    <property type="match status" value="1"/>
</dbReference>
<keyword evidence="16" id="KW-0539">Nucleus</keyword>
<comment type="similarity">
    <text evidence="5">Belongs to the CASC3 family.</text>
</comment>
<evidence type="ECO:0000256" key="4">
    <source>
        <dbReference type="ARBA" id="ARBA00004556"/>
    </source>
</evidence>
<feature type="compositionally biased region" description="Basic and acidic residues" evidence="18">
    <location>
        <begin position="67"/>
        <end position="81"/>
    </location>
</feature>
<feature type="region of interest" description="Disordered" evidence="18">
    <location>
        <begin position="576"/>
        <end position="724"/>
    </location>
</feature>
<comment type="subcellular location">
    <subcellularLocation>
        <location evidence="2">Cell projection</location>
        <location evidence="2">Dendrite</location>
    </subcellularLocation>
    <subcellularLocation>
        <location evidence="1">Cytoplasm</location>
        <location evidence="1">Stress granule</location>
    </subcellularLocation>
    <subcellularLocation>
        <location evidence="4">Cytoplasm</location>
        <location evidence="4">Perinuclear region</location>
    </subcellularLocation>
    <subcellularLocation>
        <location evidence="3">Nucleus speckle</location>
    </subcellularLocation>
</comment>
<feature type="region of interest" description="Disordered" evidence="18">
    <location>
        <begin position="475"/>
        <end position="508"/>
    </location>
</feature>
<proteinExistence type="evidence at transcript level"/>
<feature type="compositionally biased region" description="Polar residues" evidence="18">
    <location>
        <begin position="678"/>
        <end position="694"/>
    </location>
</feature>
<name>A0A023GD80_AMBTT</name>
<keyword evidence="17" id="KW-0966">Cell projection</keyword>
<keyword evidence="14" id="KW-0866">Nonsense-mediated mRNA decay</keyword>
<evidence type="ECO:0000256" key="5">
    <source>
        <dbReference type="ARBA" id="ARBA00009548"/>
    </source>
</evidence>
<feature type="compositionally biased region" description="Basic and acidic residues" evidence="18">
    <location>
        <begin position="209"/>
        <end position="225"/>
    </location>
</feature>
<feature type="domain" description="Btz" evidence="19">
    <location>
        <begin position="150"/>
        <end position="263"/>
    </location>
</feature>
<keyword evidence="13" id="KW-0694">RNA-binding</keyword>
<evidence type="ECO:0000256" key="11">
    <source>
        <dbReference type="ARBA" id="ARBA00022816"/>
    </source>
</evidence>
<dbReference type="GO" id="GO:0035145">
    <property type="term" value="C:exon-exon junction complex"/>
    <property type="evidence" value="ECO:0007669"/>
    <property type="project" value="InterPro"/>
</dbReference>
<keyword evidence="10" id="KW-0747">Spliceosome</keyword>
<evidence type="ECO:0000256" key="7">
    <source>
        <dbReference type="ARBA" id="ARBA00022448"/>
    </source>
</evidence>
<evidence type="ECO:0000256" key="3">
    <source>
        <dbReference type="ARBA" id="ARBA00004324"/>
    </source>
</evidence>
<evidence type="ECO:0000256" key="16">
    <source>
        <dbReference type="ARBA" id="ARBA00023242"/>
    </source>
</evidence>
<evidence type="ECO:0000256" key="2">
    <source>
        <dbReference type="ARBA" id="ARBA00004279"/>
    </source>
</evidence>
<organism evidence="20">
    <name type="scientific">Amblyomma triste</name>
    <name type="common">Neotropical tick</name>
    <dbReference type="NCBI Taxonomy" id="251400"/>
    <lineage>
        <taxon>Eukaryota</taxon>
        <taxon>Metazoa</taxon>
        <taxon>Ecdysozoa</taxon>
        <taxon>Arthropoda</taxon>
        <taxon>Chelicerata</taxon>
        <taxon>Arachnida</taxon>
        <taxon>Acari</taxon>
        <taxon>Parasitiformes</taxon>
        <taxon>Ixodida</taxon>
        <taxon>Ixodoidea</taxon>
        <taxon>Ixodidae</taxon>
        <taxon>Amblyomminae</taxon>
        <taxon>Amblyomma</taxon>
    </lineage>
</organism>
<dbReference type="SMART" id="SM01044">
    <property type="entry name" value="Btz"/>
    <property type="match status" value="1"/>
</dbReference>
<evidence type="ECO:0000313" key="20">
    <source>
        <dbReference type="EMBL" id="JAC31819.1"/>
    </source>
</evidence>
<dbReference type="EMBL" id="GBBM01003599">
    <property type="protein sequence ID" value="JAC31819.1"/>
    <property type="molecule type" value="mRNA"/>
</dbReference>
<feature type="compositionally biased region" description="Basic and acidic residues" evidence="18">
    <location>
        <begin position="396"/>
        <end position="410"/>
    </location>
</feature>
<evidence type="ECO:0000259" key="19">
    <source>
        <dbReference type="SMART" id="SM01044"/>
    </source>
</evidence>
<evidence type="ECO:0000256" key="1">
    <source>
        <dbReference type="ARBA" id="ARBA00004210"/>
    </source>
</evidence>
<evidence type="ECO:0000256" key="9">
    <source>
        <dbReference type="ARBA" id="ARBA00022664"/>
    </source>
</evidence>
<evidence type="ECO:0000256" key="14">
    <source>
        <dbReference type="ARBA" id="ARBA00023161"/>
    </source>
</evidence>
<dbReference type="GO" id="GO:0016607">
    <property type="term" value="C:nuclear speck"/>
    <property type="evidence" value="ECO:0007669"/>
    <property type="project" value="UniProtKB-SubCell"/>
</dbReference>
<evidence type="ECO:0000256" key="12">
    <source>
        <dbReference type="ARBA" id="ARBA00022845"/>
    </source>
</evidence>
<dbReference type="GO" id="GO:0006417">
    <property type="term" value="P:regulation of translation"/>
    <property type="evidence" value="ECO:0007669"/>
    <property type="project" value="UniProtKB-KW"/>
</dbReference>
<dbReference type="GO" id="GO:0010494">
    <property type="term" value="C:cytoplasmic stress granule"/>
    <property type="evidence" value="ECO:0007669"/>
    <property type="project" value="UniProtKB-SubCell"/>
</dbReference>
<evidence type="ECO:0000256" key="6">
    <source>
        <dbReference type="ARBA" id="ARBA00019964"/>
    </source>
</evidence>
<feature type="region of interest" description="Disordered" evidence="18">
    <location>
        <begin position="256"/>
        <end position="423"/>
    </location>
</feature>
<dbReference type="GO" id="GO:0000184">
    <property type="term" value="P:nuclear-transcribed mRNA catabolic process, nonsense-mediated decay"/>
    <property type="evidence" value="ECO:0007669"/>
    <property type="project" value="UniProtKB-KW"/>
</dbReference>
<evidence type="ECO:0000256" key="18">
    <source>
        <dbReference type="SAM" id="MobiDB-lite"/>
    </source>
</evidence>
<keyword evidence="7" id="KW-0813">Transport</keyword>
<dbReference type="Pfam" id="PF09405">
    <property type="entry name" value="Btz"/>
    <property type="match status" value="1"/>
</dbReference>
<dbReference type="GO" id="GO:0030425">
    <property type="term" value="C:dendrite"/>
    <property type="evidence" value="ECO:0007669"/>
    <property type="project" value="UniProtKB-SubCell"/>
</dbReference>
<feature type="region of interest" description="Disordered" evidence="18">
    <location>
        <begin position="64"/>
        <end position="225"/>
    </location>
</feature>
<keyword evidence="8" id="KW-0963">Cytoplasm</keyword>
<dbReference type="AlphaFoldDB" id="A0A023GD80"/>
<protein>
    <recommendedName>
        <fullName evidence="6">Protein CASC3</fullName>
    </recommendedName>
</protein>
<feature type="compositionally biased region" description="Basic and acidic residues" evidence="18">
    <location>
        <begin position="130"/>
        <end position="158"/>
    </location>
</feature>
<dbReference type="PANTHER" id="PTHR13434">
    <property type="entry name" value="PROTEIN CASC3"/>
    <property type="match status" value="1"/>
</dbReference>
<accession>A0A023GD80</accession>
<sequence length="724" mass="78933">ASCRDIWTHSVPSGAIFAIPDEVLQGKTVPAQLAQVLCSSSPESPGESCASPEPSVTTHCDATVAAPKDEKPSLDVAKESEESSGTKCSLEGGNHVEACSSDGTSVVAQAGSFEDIGVELQPDPGEDSEEATRGFEDDLKKDLDEEEEYCLKEEREQGDGQESNDPSDLQDKVLDFDEDKRNPQYIPKKGAFYQHDDRLVGDGDESEIPEEKNDDDKGGRKSKKLWQDEGIWSHDLYREEEQGPKTTEELISIYGYDIRTETMPPRARRRRRYGRGPNKYQRSWEDEEAYTPRSGSGRGSGTRGGRRPRGGGQVGNPPFRDDDFPDLNTKHSESESCATMHQSKVDPNLPTKPVASKNCDLGTSDSSQQDEWDHVGRSSGVVRRGWGKRASQPPRRLTDTFSKKKEEVKENMPSGQQTSQVVAQSTLKTVESSQNSFANKPRTIRHLLTEQERSKRNVELREKIVQKAELQEDDDAVECSKSSAATVAPRGGPVGGAEVAGKPRRYSSLRQRPLAEAVPYGEAAVGSSQLVNAQAPPPGPSQTQPAILTPAHFQGPYAPYPDEYMLPAQASAVMPPPNQTSPVLAPPTQMTGPFLPPPGGILSFPPQYPPPYTFPAQFAAPTPAAPPPTQQTQAQKPPYYHGDIIYYNTQSQQHKQRPTPPRRPKAAIPIVPPPESHGTVQEGTSEADSSASHQSKSDEEPDDSGVTEQTLQEGQAAQQAVEGL</sequence>
<evidence type="ECO:0000256" key="8">
    <source>
        <dbReference type="ARBA" id="ARBA00022490"/>
    </source>
</evidence>
<feature type="non-terminal residue" evidence="20">
    <location>
        <position position="1"/>
    </location>
</feature>
<evidence type="ECO:0000256" key="10">
    <source>
        <dbReference type="ARBA" id="ARBA00022728"/>
    </source>
</evidence>
<dbReference type="GO" id="GO:0005681">
    <property type="term" value="C:spliceosomal complex"/>
    <property type="evidence" value="ECO:0007669"/>
    <property type="project" value="UniProtKB-KW"/>
</dbReference>
<keyword evidence="11" id="KW-0509">mRNA transport</keyword>
<dbReference type="InterPro" id="IPR028544">
    <property type="entry name" value="CASC3"/>
</dbReference>
<feature type="compositionally biased region" description="Polar residues" evidence="18">
    <location>
        <begin position="413"/>
        <end position="423"/>
    </location>
</feature>
<feature type="compositionally biased region" description="Basic and acidic residues" evidence="18">
    <location>
        <begin position="169"/>
        <end position="182"/>
    </location>
</feature>
<dbReference type="GO" id="GO:0008380">
    <property type="term" value="P:RNA splicing"/>
    <property type="evidence" value="ECO:0007669"/>
    <property type="project" value="UniProtKB-KW"/>
</dbReference>
<feature type="compositionally biased region" description="Low complexity" evidence="18">
    <location>
        <begin position="715"/>
        <end position="724"/>
    </location>
</feature>
<evidence type="ECO:0000256" key="13">
    <source>
        <dbReference type="ARBA" id="ARBA00022884"/>
    </source>
</evidence>